<dbReference type="OrthoDB" id="2333384at2759"/>
<dbReference type="EMBL" id="KV722333">
    <property type="protein sequence ID" value="OCH95904.1"/>
    <property type="molecule type" value="Genomic_DNA"/>
</dbReference>
<evidence type="ECO:0000259" key="2">
    <source>
        <dbReference type="Pfam" id="PF00339"/>
    </source>
</evidence>
<gene>
    <name evidence="3" type="ORF">OBBRIDRAFT_809459</name>
</gene>
<evidence type="ECO:0000313" key="4">
    <source>
        <dbReference type="Proteomes" id="UP000250043"/>
    </source>
</evidence>
<dbReference type="Gene3D" id="2.60.40.640">
    <property type="match status" value="1"/>
</dbReference>
<sequence length="433" mass="46849">MATEKNGLSHDSELPSYFDQPRSAAGTEHRYQLEDSGGKAWIWMSIKSRAREPHQLPLFYEQDILTGTVEVDFDKTSGAKAVTITATAGVTAVGQDEDTFLKITHTLWDAKESTSTKPKGKHTWPFSVSVPSEVAISDKFRPKQPLKTYPLPPTFSERASPAYVDYKLVVTVRRGAFKVNHTLATSWVYWPITRADPPSHLRQIAYDEGSPLIGPEGDPEGWKVLPPVKITGTVFSSRQVEVLCTIAIAKPLSCAAGSPFPIFLTLTGSDEQALDLLASPSSPKLHLTRTRAIGEGAAGGAEAGRTDNVFVQSVGSAFFWLSSEGAVQAGTRTLQGELDVKKGLKQSFALPGFALWYSLALYPFSASGFSSAVPATEPLLTESVTITSSNAVGITPRSYAPPGYDKKDEGDYNTAAGYLENGNQRFLHHGGFM</sequence>
<dbReference type="InterPro" id="IPR014752">
    <property type="entry name" value="Arrestin-like_C"/>
</dbReference>
<protein>
    <recommendedName>
        <fullName evidence="2">Arrestin-like N-terminal domain-containing protein</fullName>
    </recommendedName>
</protein>
<reference evidence="3 4" key="1">
    <citation type="submission" date="2016-07" db="EMBL/GenBank/DDBJ databases">
        <title>Draft genome of the white-rot fungus Obba rivulosa 3A-2.</title>
        <authorList>
            <consortium name="DOE Joint Genome Institute"/>
            <person name="Miettinen O."/>
            <person name="Riley R."/>
            <person name="Acob R."/>
            <person name="Barry K."/>
            <person name="Cullen D."/>
            <person name="De Vries R."/>
            <person name="Hainaut M."/>
            <person name="Hatakka A."/>
            <person name="Henrissat B."/>
            <person name="Hilden K."/>
            <person name="Kuo R."/>
            <person name="Labutti K."/>
            <person name="Lipzen A."/>
            <person name="Makela M.R."/>
            <person name="Sandor L."/>
            <person name="Spatafora J.W."/>
            <person name="Grigoriev I.V."/>
            <person name="Hibbett D.S."/>
        </authorList>
    </citation>
    <scope>NUCLEOTIDE SEQUENCE [LARGE SCALE GENOMIC DNA]</scope>
    <source>
        <strain evidence="3 4">3A-2</strain>
    </source>
</reference>
<name>A0A8E2DU64_9APHY</name>
<accession>A0A8E2DU64</accession>
<feature type="region of interest" description="Disordered" evidence="1">
    <location>
        <begin position="1"/>
        <end position="29"/>
    </location>
</feature>
<dbReference type="Pfam" id="PF00339">
    <property type="entry name" value="Arrestin_N"/>
    <property type="match status" value="1"/>
</dbReference>
<keyword evidence="4" id="KW-1185">Reference proteome</keyword>
<dbReference type="InterPro" id="IPR011021">
    <property type="entry name" value="Arrestin-like_N"/>
</dbReference>
<dbReference type="InterPro" id="IPR014756">
    <property type="entry name" value="Ig_E-set"/>
</dbReference>
<feature type="domain" description="Arrestin-like N-terminal" evidence="2">
    <location>
        <begin position="95"/>
        <end position="174"/>
    </location>
</feature>
<proteinExistence type="predicted"/>
<evidence type="ECO:0000256" key="1">
    <source>
        <dbReference type="SAM" id="MobiDB-lite"/>
    </source>
</evidence>
<dbReference type="Proteomes" id="UP000250043">
    <property type="component" value="Unassembled WGS sequence"/>
</dbReference>
<evidence type="ECO:0000313" key="3">
    <source>
        <dbReference type="EMBL" id="OCH95904.1"/>
    </source>
</evidence>
<dbReference type="AlphaFoldDB" id="A0A8E2DU64"/>
<organism evidence="3 4">
    <name type="scientific">Obba rivulosa</name>
    <dbReference type="NCBI Taxonomy" id="1052685"/>
    <lineage>
        <taxon>Eukaryota</taxon>
        <taxon>Fungi</taxon>
        <taxon>Dikarya</taxon>
        <taxon>Basidiomycota</taxon>
        <taxon>Agaricomycotina</taxon>
        <taxon>Agaricomycetes</taxon>
        <taxon>Polyporales</taxon>
        <taxon>Gelatoporiaceae</taxon>
        <taxon>Obba</taxon>
    </lineage>
</organism>
<dbReference type="SUPFAM" id="SSF81296">
    <property type="entry name" value="E set domains"/>
    <property type="match status" value="1"/>
</dbReference>